<proteinExistence type="predicted"/>
<protein>
    <submittedName>
        <fullName evidence="2">Uncharacterized protein</fullName>
    </submittedName>
</protein>
<reference evidence="2" key="1">
    <citation type="submission" date="2022-07" db="EMBL/GenBank/DDBJ databases">
        <title>Chromosome-level genome of Muraenolepis orangiensis.</title>
        <authorList>
            <person name="Kim J."/>
        </authorList>
    </citation>
    <scope>NUCLEOTIDE SEQUENCE</scope>
    <source>
        <strain evidence="2">KU_S4_2022</strain>
        <tissue evidence="2">Muscle</tissue>
    </source>
</reference>
<sequence length="150" mass="15715">MTTKGLPGGSHHHAMTCDPSSYDPVTLGGASAHRPYFLGGGEPDHHPADHPYYAQRGPAPDLASCTFPRRYASHHRQPAPPTAHVGGGVKAGGVAKAWGNNNNHSSLLPEEQFDGQAASLRRHDGYHTLQYRRCAAGAGGVAGRGRGAPP</sequence>
<gene>
    <name evidence="2" type="ORF">NHX12_021057</name>
</gene>
<organism evidence="2 3">
    <name type="scientific">Muraenolepis orangiensis</name>
    <name type="common">Patagonian moray cod</name>
    <dbReference type="NCBI Taxonomy" id="630683"/>
    <lineage>
        <taxon>Eukaryota</taxon>
        <taxon>Metazoa</taxon>
        <taxon>Chordata</taxon>
        <taxon>Craniata</taxon>
        <taxon>Vertebrata</taxon>
        <taxon>Euteleostomi</taxon>
        <taxon>Actinopterygii</taxon>
        <taxon>Neopterygii</taxon>
        <taxon>Teleostei</taxon>
        <taxon>Neoteleostei</taxon>
        <taxon>Acanthomorphata</taxon>
        <taxon>Zeiogadaria</taxon>
        <taxon>Gadariae</taxon>
        <taxon>Gadiformes</taxon>
        <taxon>Muraenolepidoidei</taxon>
        <taxon>Muraenolepididae</taxon>
        <taxon>Muraenolepis</taxon>
    </lineage>
</organism>
<dbReference type="Proteomes" id="UP001148018">
    <property type="component" value="Unassembled WGS sequence"/>
</dbReference>
<evidence type="ECO:0000313" key="3">
    <source>
        <dbReference type="Proteomes" id="UP001148018"/>
    </source>
</evidence>
<comment type="caution">
    <text evidence="2">The sequence shown here is derived from an EMBL/GenBank/DDBJ whole genome shotgun (WGS) entry which is preliminary data.</text>
</comment>
<keyword evidence="3" id="KW-1185">Reference proteome</keyword>
<feature type="region of interest" description="Disordered" evidence="1">
    <location>
        <begin position="39"/>
        <end position="59"/>
    </location>
</feature>
<dbReference type="AlphaFoldDB" id="A0A9Q0ESD8"/>
<evidence type="ECO:0000256" key="1">
    <source>
        <dbReference type="SAM" id="MobiDB-lite"/>
    </source>
</evidence>
<name>A0A9Q0ESD8_9TELE</name>
<dbReference type="EMBL" id="JANIIK010000037">
    <property type="protein sequence ID" value="KAJ3611041.1"/>
    <property type="molecule type" value="Genomic_DNA"/>
</dbReference>
<evidence type="ECO:0000313" key="2">
    <source>
        <dbReference type="EMBL" id="KAJ3611041.1"/>
    </source>
</evidence>
<accession>A0A9Q0ESD8</accession>